<comment type="function">
    <text evidence="2 7">Catalyzes the epimerization of the C3' and C5'positions of dTDP-6-deoxy-D-xylo-4-hexulose, forming dTDP-6-deoxy-L-lyxo-4-hexulose.</text>
</comment>
<dbReference type="Pfam" id="PF00908">
    <property type="entry name" value="dTDP_sugar_isom"/>
    <property type="match status" value="1"/>
</dbReference>
<keyword evidence="7 8" id="KW-0413">Isomerase</keyword>
<dbReference type="GO" id="GO:0019305">
    <property type="term" value="P:dTDP-rhamnose biosynthetic process"/>
    <property type="evidence" value="ECO:0007669"/>
    <property type="project" value="UniProtKB-UniRule"/>
</dbReference>
<evidence type="ECO:0000256" key="3">
    <source>
        <dbReference type="ARBA" id="ARBA00012098"/>
    </source>
</evidence>
<dbReference type="AlphaFoldDB" id="A0A6J4PRZ1"/>
<dbReference type="CDD" id="cd00438">
    <property type="entry name" value="cupin_RmlC"/>
    <property type="match status" value="1"/>
</dbReference>
<dbReference type="GO" id="GO:0000271">
    <property type="term" value="P:polysaccharide biosynthetic process"/>
    <property type="evidence" value="ECO:0007669"/>
    <property type="project" value="TreeGrafter"/>
</dbReference>
<gene>
    <name evidence="8" type="ORF">AVDCRST_MAG64-2969</name>
</gene>
<dbReference type="EMBL" id="CADCUQ010000676">
    <property type="protein sequence ID" value="CAA9422404.1"/>
    <property type="molecule type" value="Genomic_DNA"/>
</dbReference>
<dbReference type="EC" id="5.1.3.13" evidence="3 7"/>
<comment type="subunit">
    <text evidence="7">Homodimer.</text>
</comment>
<feature type="site" description="Participates in a stacking interaction with the thymidine ring of dTDP-4-oxo-6-deoxyglucose" evidence="6">
    <location>
        <position position="138"/>
    </location>
</feature>
<accession>A0A6J4PRZ1</accession>
<evidence type="ECO:0000313" key="8">
    <source>
        <dbReference type="EMBL" id="CAA9422404.1"/>
    </source>
</evidence>
<dbReference type="GO" id="GO:0005829">
    <property type="term" value="C:cytosol"/>
    <property type="evidence" value="ECO:0007669"/>
    <property type="project" value="TreeGrafter"/>
</dbReference>
<organism evidence="8">
    <name type="scientific">uncultured Phycisphaerae bacterium</name>
    <dbReference type="NCBI Taxonomy" id="904963"/>
    <lineage>
        <taxon>Bacteria</taxon>
        <taxon>Pseudomonadati</taxon>
        <taxon>Planctomycetota</taxon>
        <taxon>Phycisphaerae</taxon>
        <taxon>environmental samples</taxon>
    </lineage>
</organism>
<evidence type="ECO:0000256" key="1">
    <source>
        <dbReference type="ARBA" id="ARBA00001298"/>
    </source>
</evidence>
<dbReference type="UniPathway" id="UPA00124"/>
<dbReference type="NCBIfam" id="TIGR01221">
    <property type="entry name" value="rmlC"/>
    <property type="match status" value="1"/>
</dbReference>
<evidence type="ECO:0000256" key="7">
    <source>
        <dbReference type="RuleBase" id="RU364069"/>
    </source>
</evidence>
<evidence type="ECO:0000256" key="4">
    <source>
        <dbReference type="ARBA" id="ARBA00019595"/>
    </source>
</evidence>
<sequence>MQVVPTAIPDVKVLVPKKFGDHRGFFSETYSRKAFEALGLRGDFVQDNHSLSAEAGVVRGLHYQLPPMAQDKLLRVVRGAVLDVAVDVRRSSPTFGRHVTAVLSAENWNQIYVPAGFAHGFRTLEPNTEVLYKVTAFYSPEHERGVRWDDPALGVDWRVTAAAAVLSDRDRRHPPLAEARELFE</sequence>
<feature type="active site" description="Proton donor" evidence="5">
    <location>
        <position position="132"/>
    </location>
</feature>
<comment type="similarity">
    <text evidence="7">Belongs to the dTDP-4-dehydrorhamnose 3,5-epimerase family.</text>
</comment>
<dbReference type="InterPro" id="IPR000888">
    <property type="entry name" value="RmlC-like"/>
</dbReference>
<reference evidence="8" key="1">
    <citation type="submission" date="2020-02" db="EMBL/GenBank/DDBJ databases">
        <authorList>
            <person name="Meier V. D."/>
        </authorList>
    </citation>
    <scope>NUCLEOTIDE SEQUENCE</scope>
    <source>
        <strain evidence="8">AVDCRST_MAG64</strain>
    </source>
</reference>
<feature type="active site" description="Proton acceptor" evidence="5">
    <location>
        <position position="62"/>
    </location>
</feature>
<comment type="pathway">
    <text evidence="7">Carbohydrate biosynthesis; dTDP-L-rhamnose biosynthesis.</text>
</comment>
<dbReference type="InterPro" id="IPR014710">
    <property type="entry name" value="RmlC-like_jellyroll"/>
</dbReference>
<dbReference type="Gene3D" id="2.60.120.10">
    <property type="entry name" value="Jelly Rolls"/>
    <property type="match status" value="1"/>
</dbReference>
<dbReference type="InterPro" id="IPR011051">
    <property type="entry name" value="RmlC_Cupin_sf"/>
</dbReference>
<dbReference type="SUPFAM" id="SSF51182">
    <property type="entry name" value="RmlC-like cupins"/>
    <property type="match status" value="1"/>
</dbReference>
<comment type="catalytic activity">
    <reaction evidence="1 7">
        <text>dTDP-4-dehydro-6-deoxy-alpha-D-glucose = dTDP-4-dehydro-beta-L-rhamnose</text>
        <dbReference type="Rhea" id="RHEA:16969"/>
        <dbReference type="ChEBI" id="CHEBI:57649"/>
        <dbReference type="ChEBI" id="CHEBI:62830"/>
        <dbReference type="EC" id="5.1.3.13"/>
    </reaction>
</comment>
<dbReference type="PANTHER" id="PTHR21047:SF2">
    <property type="entry name" value="THYMIDINE DIPHOSPHO-4-KETO-RHAMNOSE 3,5-EPIMERASE"/>
    <property type="match status" value="1"/>
</dbReference>
<protein>
    <recommendedName>
        <fullName evidence="4 7">dTDP-4-dehydrorhamnose 3,5-epimerase</fullName>
        <ecNumber evidence="3 7">5.1.3.13</ecNumber>
    </recommendedName>
    <alternativeName>
        <fullName evidence="7">Thymidine diphospho-4-keto-rhamnose 3,5-epimerase</fullName>
    </alternativeName>
</protein>
<dbReference type="GO" id="GO:0008830">
    <property type="term" value="F:dTDP-4-dehydrorhamnose 3,5-epimerase activity"/>
    <property type="evidence" value="ECO:0007669"/>
    <property type="project" value="UniProtKB-UniRule"/>
</dbReference>
<name>A0A6J4PRZ1_9BACT</name>
<evidence type="ECO:0000256" key="6">
    <source>
        <dbReference type="PIRSR" id="PIRSR600888-3"/>
    </source>
</evidence>
<dbReference type="PANTHER" id="PTHR21047">
    <property type="entry name" value="DTDP-6-DEOXY-D-GLUCOSE-3,5 EPIMERASE"/>
    <property type="match status" value="1"/>
</dbReference>
<proteinExistence type="inferred from homology"/>
<evidence type="ECO:0000256" key="2">
    <source>
        <dbReference type="ARBA" id="ARBA00001997"/>
    </source>
</evidence>
<evidence type="ECO:0000256" key="5">
    <source>
        <dbReference type="PIRSR" id="PIRSR600888-1"/>
    </source>
</evidence>